<feature type="compositionally biased region" description="Low complexity" evidence="1">
    <location>
        <begin position="360"/>
        <end position="371"/>
    </location>
</feature>
<feature type="compositionally biased region" description="Basic residues" evidence="1">
    <location>
        <begin position="69"/>
        <end position="92"/>
    </location>
</feature>
<comment type="caution">
    <text evidence="2">The sequence shown here is derived from an EMBL/GenBank/DDBJ whole genome shotgun (WGS) entry which is preliminary data.</text>
</comment>
<keyword evidence="3" id="KW-1185">Reference proteome</keyword>
<dbReference type="STRING" id="1163406.A0A0L0NIL8"/>
<dbReference type="Proteomes" id="UP000036947">
    <property type="component" value="Unassembled WGS sequence"/>
</dbReference>
<gene>
    <name evidence="2" type="ORF">TOPH_01690</name>
</gene>
<sequence>RCSFCTSIWSCTSENSRPKLNFAPQTSRPKPPQAHARLLRHGSRRDSLRRRPRHRPGPRHQARPGPGHARPRRLRHLLPHGQGRRRTGRKGPRPREAPQQAHRSGACGRRAADCVRGAARRRAARDPARRGQRGARARGAPHAQASHRRDSAGRQHGAADGVAGRHPRAGLARHGEGQGQDVRVVQAGRRRARASDFAGRPGQLLSFDRVQRAGRHHGHERGWQRHGPRQLEGIQGPRDGCERVEEGREAELSELYPTSKPPQWHVRRLAALQRPHSRNPGYRPALAECNALMGTTLDRMDMYRCFAASPRRNSARLRKREGAATGNCQQPRQLPRKHSTWCLAAVTKCGKHITKHQTPAGTRAADAAAHRGTSHYSVDDTLPTLGDAMELVQ</sequence>
<feature type="region of interest" description="Disordered" evidence="1">
    <location>
        <begin position="15"/>
        <end position="183"/>
    </location>
</feature>
<evidence type="ECO:0000256" key="1">
    <source>
        <dbReference type="SAM" id="MobiDB-lite"/>
    </source>
</evidence>
<feature type="compositionally biased region" description="Low complexity" evidence="1">
    <location>
        <begin position="105"/>
        <end position="117"/>
    </location>
</feature>
<evidence type="ECO:0000313" key="2">
    <source>
        <dbReference type="EMBL" id="KND93888.1"/>
    </source>
</evidence>
<feature type="region of interest" description="Disordered" evidence="1">
    <location>
        <begin position="217"/>
        <end position="240"/>
    </location>
</feature>
<dbReference type="EMBL" id="LFRF01000003">
    <property type="protein sequence ID" value="KND93888.1"/>
    <property type="molecule type" value="Genomic_DNA"/>
</dbReference>
<name>A0A0L0NIL8_TOLOC</name>
<feature type="non-terminal residue" evidence="2">
    <location>
        <position position="393"/>
    </location>
</feature>
<protein>
    <submittedName>
        <fullName evidence="2">Uncharacterized protein</fullName>
    </submittedName>
</protein>
<feature type="region of interest" description="Disordered" evidence="1">
    <location>
        <begin position="357"/>
        <end position="379"/>
    </location>
</feature>
<dbReference type="AlphaFoldDB" id="A0A0L0NIL8"/>
<proteinExistence type="predicted"/>
<feature type="non-terminal residue" evidence="2">
    <location>
        <position position="1"/>
    </location>
</feature>
<reference evidence="2 3" key="1">
    <citation type="journal article" date="2015" name="BMC Genomics">
        <title>The genome of the truffle-parasite Tolypocladium ophioglossoides and the evolution of antifungal peptaibiotics.</title>
        <authorList>
            <person name="Quandt C.A."/>
            <person name="Bushley K.E."/>
            <person name="Spatafora J.W."/>
        </authorList>
    </citation>
    <scope>NUCLEOTIDE SEQUENCE [LARGE SCALE GENOMIC DNA]</scope>
    <source>
        <strain evidence="2 3">CBS 100239</strain>
    </source>
</reference>
<organism evidence="2 3">
    <name type="scientific">Tolypocladium ophioglossoides (strain CBS 100239)</name>
    <name type="common">Snaketongue truffleclub</name>
    <name type="synonym">Elaphocordyceps ophioglossoides</name>
    <dbReference type="NCBI Taxonomy" id="1163406"/>
    <lineage>
        <taxon>Eukaryota</taxon>
        <taxon>Fungi</taxon>
        <taxon>Dikarya</taxon>
        <taxon>Ascomycota</taxon>
        <taxon>Pezizomycotina</taxon>
        <taxon>Sordariomycetes</taxon>
        <taxon>Hypocreomycetidae</taxon>
        <taxon>Hypocreales</taxon>
        <taxon>Ophiocordycipitaceae</taxon>
        <taxon>Tolypocladium</taxon>
    </lineage>
</organism>
<evidence type="ECO:0000313" key="3">
    <source>
        <dbReference type="Proteomes" id="UP000036947"/>
    </source>
</evidence>
<feature type="compositionally biased region" description="Basic residues" evidence="1">
    <location>
        <begin position="217"/>
        <end position="228"/>
    </location>
</feature>
<accession>A0A0L0NIL8</accession>
<feature type="compositionally biased region" description="Basic residues" evidence="1">
    <location>
        <begin position="37"/>
        <end position="62"/>
    </location>
</feature>